<feature type="compositionally biased region" description="Basic and acidic residues" evidence="1">
    <location>
        <begin position="122"/>
        <end position="140"/>
    </location>
</feature>
<feature type="compositionally biased region" description="Polar residues" evidence="1">
    <location>
        <begin position="291"/>
        <end position="301"/>
    </location>
</feature>
<feature type="compositionally biased region" description="Low complexity" evidence="1">
    <location>
        <begin position="1324"/>
        <end position="1343"/>
    </location>
</feature>
<dbReference type="InterPro" id="IPR011705">
    <property type="entry name" value="BACK"/>
</dbReference>
<evidence type="ECO:0000259" key="2">
    <source>
        <dbReference type="PROSITE" id="PS50097"/>
    </source>
</evidence>
<feature type="compositionally biased region" description="Polar residues" evidence="1">
    <location>
        <begin position="1307"/>
        <end position="1323"/>
    </location>
</feature>
<feature type="region of interest" description="Disordered" evidence="1">
    <location>
        <begin position="561"/>
        <end position="616"/>
    </location>
</feature>
<feature type="region of interest" description="Disordered" evidence="1">
    <location>
        <begin position="1"/>
        <end position="36"/>
    </location>
</feature>
<gene>
    <name evidence="3" type="ORF">PoB_004706600</name>
</gene>
<dbReference type="Gene3D" id="1.25.40.420">
    <property type="match status" value="1"/>
</dbReference>
<feature type="compositionally biased region" description="Basic and acidic residues" evidence="1">
    <location>
        <begin position="598"/>
        <end position="611"/>
    </location>
</feature>
<feature type="domain" description="BTB" evidence="2">
    <location>
        <begin position="957"/>
        <end position="1021"/>
    </location>
</feature>
<feature type="compositionally biased region" description="Basic and acidic residues" evidence="1">
    <location>
        <begin position="650"/>
        <end position="668"/>
    </location>
</feature>
<feature type="compositionally biased region" description="Polar residues" evidence="1">
    <location>
        <begin position="103"/>
        <end position="112"/>
    </location>
</feature>
<feature type="region of interest" description="Disordered" evidence="1">
    <location>
        <begin position="1257"/>
        <end position="1353"/>
    </location>
</feature>
<dbReference type="InterPro" id="IPR011333">
    <property type="entry name" value="SKP1/BTB/POZ_sf"/>
</dbReference>
<name>A0AAV4BB62_9GAST</name>
<feature type="compositionally biased region" description="Polar residues" evidence="1">
    <location>
        <begin position="1278"/>
        <end position="1300"/>
    </location>
</feature>
<dbReference type="SMART" id="SM00225">
    <property type="entry name" value="BTB"/>
    <property type="match status" value="1"/>
</dbReference>
<feature type="compositionally biased region" description="Basic and acidic residues" evidence="1">
    <location>
        <begin position="575"/>
        <end position="591"/>
    </location>
</feature>
<feature type="region of interest" description="Disordered" evidence="1">
    <location>
        <begin position="649"/>
        <end position="676"/>
    </location>
</feature>
<feature type="compositionally biased region" description="Polar residues" evidence="1">
    <location>
        <begin position="561"/>
        <end position="574"/>
    </location>
</feature>
<dbReference type="CDD" id="cd18186">
    <property type="entry name" value="BTB_POZ_ZBTB_KLHL-like"/>
    <property type="match status" value="1"/>
</dbReference>
<dbReference type="EMBL" id="BLXT01005178">
    <property type="protein sequence ID" value="GFO20561.1"/>
    <property type="molecule type" value="Genomic_DNA"/>
</dbReference>
<evidence type="ECO:0000313" key="4">
    <source>
        <dbReference type="Proteomes" id="UP000735302"/>
    </source>
</evidence>
<feature type="compositionally biased region" description="Polar residues" evidence="1">
    <location>
        <begin position="214"/>
        <end position="225"/>
    </location>
</feature>
<dbReference type="InterPro" id="IPR000210">
    <property type="entry name" value="BTB/POZ_dom"/>
</dbReference>
<dbReference type="PANTHER" id="PTHR45632:SF17">
    <property type="entry name" value="KELCH-LIKE PROTEIN 31"/>
    <property type="match status" value="1"/>
</dbReference>
<evidence type="ECO:0000313" key="3">
    <source>
        <dbReference type="EMBL" id="GFO20561.1"/>
    </source>
</evidence>
<comment type="caution">
    <text evidence="3">The sequence shown here is derived from an EMBL/GenBank/DDBJ whole genome shotgun (WGS) entry which is preliminary data.</text>
</comment>
<feature type="compositionally biased region" description="Basic and acidic residues" evidence="1">
    <location>
        <begin position="239"/>
        <end position="270"/>
    </location>
</feature>
<protein>
    <submittedName>
        <fullName evidence="3">Kelch-like protein 9</fullName>
    </submittedName>
</protein>
<dbReference type="PROSITE" id="PS50097">
    <property type="entry name" value="BTB"/>
    <property type="match status" value="1"/>
</dbReference>
<dbReference type="PANTHER" id="PTHR45632">
    <property type="entry name" value="LD33804P"/>
    <property type="match status" value="1"/>
</dbReference>
<dbReference type="Pfam" id="PF07707">
    <property type="entry name" value="BACK"/>
    <property type="match status" value="1"/>
</dbReference>
<dbReference type="Proteomes" id="UP000735302">
    <property type="component" value="Unassembled WGS sequence"/>
</dbReference>
<dbReference type="Gene3D" id="3.30.710.10">
    <property type="entry name" value="Potassium Channel Kv1.1, Chain A"/>
    <property type="match status" value="1"/>
</dbReference>
<dbReference type="SUPFAM" id="SSF54695">
    <property type="entry name" value="POZ domain"/>
    <property type="match status" value="1"/>
</dbReference>
<feature type="region of interest" description="Disordered" evidence="1">
    <location>
        <begin position="738"/>
        <end position="762"/>
    </location>
</feature>
<feature type="compositionally biased region" description="Basic and acidic residues" evidence="1">
    <location>
        <begin position="277"/>
        <end position="290"/>
    </location>
</feature>
<organism evidence="3 4">
    <name type="scientific">Plakobranchus ocellatus</name>
    <dbReference type="NCBI Taxonomy" id="259542"/>
    <lineage>
        <taxon>Eukaryota</taxon>
        <taxon>Metazoa</taxon>
        <taxon>Spiralia</taxon>
        <taxon>Lophotrochozoa</taxon>
        <taxon>Mollusca</taxon>
        <taxon>Gastropoda</taxon>
        <taxon>Heterobranchia</taxon>
        <taxon>Euthyneura</taxon>
        <taxon>Panpulmonata</taxon>
        <taxon>Sacoglossa</taxon>
        <taxon>Placobranchoidea</taxon>
        <taxon>Plakobranchidae</taxon>
        <taxon>Plakobranchus</taxon>
    </lineage>
</organism>
<feature type="region of interest" description="Disordered" evidence="1">
    <location>
        <begin position="98"/>
        <end position="323"/>
    </location>
</feature>
<feature type="compositionally biased region" description="Basic and acidic residues" evidence="1">
    <location>
        <begin position="182"/>
        <end position="192"/>
    </location>
</feature>
<keyword evidence="4" id="KW-1185">Reference proteome</keyword>
<proteinExistence type="predicted"/>
<evidence type="ECO:0000256" key="1">
    <source>
        <dbReference type="SAM" id="MobiDB-lite"/>
    </source>
</evidence>
<sequence length="1539" mass="171042">MNRSGGCQITWEDDKQETPEDTGPTRRVSRGTLRQEAKSERIWNGFHEVGLAKEVNGTVPQSGVHSSVKSKEVTESLDVFTSPFRALAESCGFKVIREEESSDTNSERSQFGGSVAACSLGSDDHDAVDQNGSCRRERTARTRTRRGTPAPEVRVEPSVSPQNSEWPETHGVVKGHRVRLKKAVDRGDRSEQADGDTEAEASCQRKKDFKHGRFSTQSQNCSSSDWHVKHRPNFNSSPEKTDKVMQEEKGSSKDLREDGKTRGKRNPRDRERHHRLKEGPEDRRKNKEYESNGNGKATGTHSGILKLEQSDSDESVMERSDSGTYCTVQQILSPPKTHNQFQQHNKNNDEHFHSRHDAKVPLESNQDFHQSASKEGKRRAQILKPTAGRSQKVFMEMLPRRQGQGQEIEASQGAEEQKHGHSSAKGDYKRSKYCWEEKRAQVDQSLANHTLARGKVERGKLGIPGGGAAFRISRKLTMVPKGSECGVMRYFRSDSVLAMLNPKPKDHELCTERKSLHYETCKRSSTAAERGAGDGNNAVEHCTKIAHETDMNREMKATYNGNGAANQHVNSKPQNETDSRCEKQNNKESRQTAHAHRSQLDRHRACDHGNRPDSNQQWIQKTKLEEDGDHSAENPELLVLSEISKLRARSVREKSQDDHGDDVMEGKESSPSLPRPIHIARNKETNQVWQHHLYGVGNNQESNHDKQKHVPYVSQCHNEACNDLNMCSTSMVGAQSKGPTHIHLHGSTDPNSTSDAPQHDSSADKLAINKDGHMMPPFKNYFQKYEDLCQGEQMHMESACNHQQKVNTQHNEVHHCQHIADNSCYHHKPSTTDLGENAAQTELRSEISKAGDFSYSNTGNTWPQTSGEDKLTTSIATGASNCASVTGSGEGVPQVTRTLCWRGPPSQAQRYHPHHHMDFGFNVNSNYEGSEEGEGANVGSRFIGQYFLELWKNQCLCDVRLRVGNWSYLAHKIVLAAFSDYFCPNDPHCMPSVCFDIPNATPDAVHQILSYLYTSEMEITDYTLESVLCAAESLGVSEVINLVKEILENPTPENFEHYLEIRNRHGFPSRLTDYTDLIREHLLDLTTSTHFLELDLCELQQILGDPEVKVDSECDIIDVIARWIEYIPLERIAYSADLLSFVNFDCIPADCLADVVERKRHVFSRDAFSIFLDAFKARSINAECPPTGQTLWNNGNPAANAYTNFTPNRPTNAINKSTNADIYRPVQLPPQQMQLPIYDPNENGALANGSHCRGVNFAGGQLPDTLRPQQTIRRETTSRIPRSSQGRISTLLSRPSSAGNQPGRPPTAQSTQSWASDVTQSRPSTGVSSQGRGSGGLRRLSTTQNRQSTPREIMSMACRGDCDTSSCFRPGKQHRVSRGGGGGRAAAYAFREPTSVPSDTMLPAHRSRRGSMYRCSNGNAAFSPPPNLDMNGTPGFAPPNPAPLPAGVVAPVWEEAPSYNAPSTSPGWSRGSRGSSPAYSFVASPWPSPGVVKEALPPGCSTFRVVRGGRGPRWEQRSRSPSVGNGSRDRSASKRVTFM</sequence>
<feature type="region of interest" description="Disordered" evidence="1">
    <location>
        <begin position="1503"/>
        <end position="1539"/>
    </location>
</feature>
<dbReference type="SMART" id="SM00875">
    <property type="entry name" value="BACK"/>
    <property type="match status" value="1"/>
</dbReference>
<accession>A0AAV4BB62</accession>
<reference evidence="3 4" key="1">
    <citation type="journal article" date="2021" name="Elife">
        <title>Chloroplast acquisition without the gene transfer in kleptoplastic sea slugs, Plakobranchus ocellatus.</title>
        <authorList>
            <person name="Maeda T."/>
            <person name="Takahashi S."/>
            <person name="Yoshida T."/>
            <person name="Shimamura S."/>
            <person name="Takaki Y."/>
            <person name="Nagai Y."/>
            <person name="Toyoda A."/>
            <person name="Suzuki Y."/>
            <person name="Arimoto A."/>
            <person name="Ishii H."/>
            <person name="Satoh N."/>
            <person name="Nishiyama T."/>
            <person name="Hasebe M."/>
            <person name="Maruyama T."/>
            <person name="Minagawa J."/>
            <person name="Obokata J."/>
            <person name="Shigenobu S."/>
        </authorList>
    </citation>
    <scope>NUCLEOTIDE SEQUENCE [LARGE SCALE GENOMIC DNA]</scope>
</reference>
<feature type="compositionally biased region" description="Basic and acidic residues" evidence="1">
    <location>
        <begin position="415"/>
        <end position="427"/>
    </location>
</feature>
<feature type="region of interest" description="Disordered" evidence="1">
    <location>
        <begin position="370"/>
        <end position="427"/>
    </location>
</feature>
<dbReference type="Pfam" id="PF00651">
    <property type="entry name" value="BTB"/>
    <property type="match status" value="1"/>
</dbReference>